<organism evidence="1 2">
    <name type="scientific">Paraburkholderia azotifigens</name>
    <dbReference type="NCBI Taxonomy" id="2057004"/>
    <lineage>
        <taxon>Bacteria</taxon>
        <taxon>Pseudomonadati</taxon>
        <taxon>Pseudomonadota</taxon>
        <taxon>Betaproteobacteria</taxon>
        <taxon>Burkholderiales</taxon>
        <taxon>Burkholderiaceae</taxon>
        <taxon>Paraburkholderia</taxon>
    </lineage>
</organism>
<sequence>MQMTTVLDPIRHRTILDDIDHICQMAGISKHFLTHSMMDVCQEQEVDWVRNFPMYRAKLAGLVLTNGNNVSNRMMYMAGALIRNFTDARVFPINTVLRLAKAGELPTPTVMMIPNLYVKAGGMKGIAAWDVQAIYDVLLERQAANKPTVIFIEDMDAATQAYGNVFRDFIENNYKIVG</sequence>
<comment type="caution">
    <text evidence="1">The sequence shown here is derived from an EMBL/GenBank/DDBJ whole genome shotgun (WGS) entry which is preliminary data.</text>
</comment>
<reference evidence="1 2" key="1">
    <citation type="submission" date="2024-01" db="EMBL/GenBank/DDBJ databases">
        <title>The diversity of rhizobia nodulating Mimosa spp. in eleven states of Brazil covering several biomes is determined by host plant, location, and edaphic factors.</title>
        <authorList>
            <person name="Rouws L."/>
            <person name="Barauna A."/>
            <person name="Beukes C."/>
            <person name="De Faria S.M."/>
            <person name="Gross E."/>
            <person name="Dos Reis Junior F.B."/>
            <person name="Simon M."/>
            <person name="Maluk M."/>
            <person name="Odee D.W."/>
            <person name="Kenicer G."/>
            <person name="Young J.P.W."/>
            <person name="Reis V.M."/>
            <person name="Zilli J."/>
            <person name="James E.K."/>
        </authorList>
    </citation>
    <scope>NUCLEOTIDE SEQUENCE [LARGE SCALE GENOMIC DNA]</scope>
    <source>
        <strain evidence="1 2">JPY530</strain>
    </source>
</reference>
<dbReference type="RefSeq" id="WP_342959671.1">
    <property type="nucleotide sequence ID" value="NZ_JAZHFZ010000038.1"/>
</dbReference>
<dbReference type="EMBL" id="JAZHGA010000054">
    <property type="protein sequence ID" value="MEM5345786.1"/>
    <property type="molecule type" value="Genomic_DNA"/>
</dbReference>
<protein>
    <submittedName>
        <fullName evidence="1">Uncharacterized protein</fullName>
    </submittedName>
</protein>
<evidence type="ECO:0000313" key="1">
    <source>
        <dbReference type="EMBL" id="MEM5345786.1"/>
    </source>
</evidence>
<keyword evidence="2" id="KW-1185">Reference proteome</keyword>
<dbReference type="Proteomes" id="UP001481677">
    <property type="component" value="Unassembled WGS sequence"/>
</dbReference>
<gene>
    <name evidence="1" type="ORF">V4C56_39965</name>
</gene>
<accession>A0ABU9RFG0</accession>
<name>A0ABU9RFG0_9BURK</name>
<evidence type="ECO:0000313" key="2">
    <source>
        <dbReference type="Proteomes" id="UP001481677"/>
    </source>
</evidence>
<proteinExistence type="predicted"/>